<organism evidence="2 3">
    <name type="scientific">Pantoea latae</name>
    <dbReference type="NCBI Taxonomy" id="1964541"/>
    <lineage>
        <taxon>Bacteria</taxon>
        <taxon>Pseudomonadati</taxon>
        <taxon>Pseudomonadota</taxon>
        <taxon>Gammaproteobacteria</taxon>
        <taxon>Enterobacterales</taxon>
        <taxon>Erwiniaceae</taxon>
        <taxon>Pantoea</taxon>
    </lineage>
</organism>
<dbReference type="Proteomes" id="UP000192769">
    <property type="component" value="Unassembled WGS sequence"/>
</dbReference>
<name>A0A1V9DJG8_9GAMM</name>
<gene>
    <name evidence="2" type="ORF">B2J69_09955</name>
</gene>
<keyword evidence="3" id="KW-1185">Reference proteome</keyword>
<protein>
    <recommendedName>
        <fullName evidence="1">HNH nuclease domain-containing protein</fullName>
    </recommendedName>
</protein>
<dbReference type="EMBL" id="MWUE01000015">
    <property type="protein sequence ID" value="OQP33894.1"/>
    <property type="molecule type" value="Genomic_DNA"/>
</dbReference>
<dbReference type="SUPFAM" id="SSF54060">
    <property type="entry name" value="His-Me finger endonucleases"/>
    <property type="match status" value="1"/>
</dbReference>
<evidence type="ECO:0000259" key="1">
    <source>
        <dbReference type="Pfam" id="PF13392"/>
    </source>
</evidence>
<proteinExistence type="predicted"/>
<dbReference type="InterPro" id="IPR003615">
    <property type="entry name" value="HNH_nuc"/>
</dbReference>
<dbReference type="Gene3D" id="3.90.75.20">
    <property type="match status" value="1"/>
</dbReference>
<evidence type="ECO:0000313" key="3">
    <source>
        <dbReference type="Proteomes" id="UP000192769"/>
    </source>
</evidence>
<dbReference type="Pfam" id="PF13392">
    <property type="entry name" value="HNH_3"/>
    <property type="match status" value="1"/>
</dbReference>
<dbReference type="InterPro" id="IPR044925">
    <property type="entry name" value="His-Me_finger_sf"/>
</dbReference>
<sequence length="165" mass="19367">MSAHLSWEELTKNFRYDPDTGLFTKKALTKYQKERPAGSNSGSEYTRICINRRVYFAHRLAWYYMTGSPPEKLIDHINGDKRDNRFCNLREADYSQNMMNSKLSCANTSGCKGVDWVKRKRRWRATGKIDGKKIYLGLFANKEDAIKKYQEFAKQNHGEFFLKTK</sequence>
<reference evidence="2 3" key="1">
    <citation type="submission" date="2017-02" db="EMBL/GenBank/DDBJ databases">
        <title>Whole genome shotgun sequence of Pantoea agglomerans strain AS1 isolated from a cycad, Zamia floridana in Central Florida, USA.</title>
        <authorList>
            <person name="Lata P."/>
            <person name="Govindarajan S."/>
            <person name="Qi F."/>
            <person name="Li J.-L."/>
            <person name="Maurya S.K."/>
            <person name="Sahoo M.K."/>
        </authorList>
    </citation>
    <scope>NUCLEOTIDE SEQUENCE [LARGE SCALE GENOMIC DNA]</scope>
    <source>
        <strain evidence="2 3">AS1</strain>
    </source>
</reference>
<dbReference type="AlphaFoldDB" id="A0A1V9DJG8"/>
<comment type="caution">
    <text evidence="2">The sequence shown here is derived from an EMBL/GenBank/DDBJ whole genome shotgun (WGS) entry which is preliminary data.</text>
</comment>
<dbReference type="InterPro" id="IPR016177">
    <property type="entry name" value="DNA-bd_dom_sf"/>
</dbReference>
<accession>A0A1V9DJG8</accession>
<evidence type="ECO:0000313" key="2">
    <source>
        <dbReference type="EMBL" id="OQP33894.1"/>
    </source>
</evidence>
<dbReference type="GO" id="GO:0003677">
    <property type="term" value="F:DNA binding"/>
    <property type="evidence" value="ECO:0007669"/>
    <property type="project" value="InterPro"/>
</dbReference>
<feature type="domain" description="HNH nuclease" evidence="1">
    <location>
        <begin position="55"/>
        <end position="99"/>
    </location>
</feature>
<dbReference type="SUPFAM" id="SSF54171">
    <property type="entry name" value="DNA-binding domain"/>
    <property type="match status" value="1"/>
</dbReference>